<protein>
    <recommendedName>
        <fullName evidence="1">Asparagine synthetase domain-containing protein</fullName>
    </recommendedName>
</protein>
<evidence type="ECO:0000313" key="3">
    <source>
        <dbReference type="Proteomes" id="UP000077255"/>
    </source>
</evidence>
<dbReference type="PATRIC" id="fig|445710.3.peg.2354"/>
<evidence type="ECO:0000259" key="1">
    <source>
        <dbReference type="Pfam" id="PF00733"/>
    </source>
</evidence>
<name>A0A160N2H9_9GAMM</name>
<dbReference type="Pfam" id="PF00733">
    <property type="entry name" value="Asn_synthase"/>
    <property type="match status" value="1"/>
</dbReference>
<sequence>MSLADLLRNAFVYPPHSIYHEVKVAISGFEPEQDLHGEPRFRSPHQLAGAIARPLIGEIDREKTVMRYHRLLCEAIAASVNGMKAPWLLQSGGKDSTSMAIALAEVRPDATCVTYLGGIEEDEVDSARFVAQRLGLRHEVLVCDSGRAYDRYLAMMPAMPLLTADFATLSYADLASTVAAVGGDGVIDALGSDPYFGMPTGWRQRLKALLAWHLPLPHALLESAPVAASFRMSYALGTMQMDRFERFFPGSRFTDAEVDALFGRPVAASSRQRLRLFRDAVLAAPTMQARRCLAAVILEAATFGKGLYIAGALDLKLAYPYCDEPLRQWIFREVPDALLIGPGGINKVLVREHIARHFQRLPYVKDKGCFRFDLVDLARKRFDQVHAFAVDTKTQLPGATDWLERHRDRLDNKYFASKFYLLAIILPWLLARAASADDLSAHNGGAS</sequence>
<reference evidence="2 3" key="1">
    <citation type="submission" date="2016-02" db="EMBL/GenBank/DDBJ databases">
        <title>Complete genome sequencing and analysis of ATSB10, Dyella thiooxydans isolated from rhizosphere soil of sunflower (Helianthus annuus L.).</title>
        <authorList>
            <person name="Lee Y."/>
            <person name="Hwangbo K."/>
            <person name="Chung H."/>
            <person name="Yoo J."/>
            <person name="Kim K.Y."/>
            <person name="Sa T.M."/>
            <person name="Um Y."/>
            <person name="Madhaiyan M."/>
        </authorList>
    </citation>
    <scope>NUCLEOTIDE SEQUENCE [LARGE SCALE GENOMIC DNA]</scope>
    <source>
        <strain evidence="2 3">ATSB10</strain>
    </source>
</reference>
<feature type="domain" description="Asparagine synthetase" evidence="1">
    <location>
        <begin position="91"/>
        <end position="356"/>
    </location>
</feature>
<dbReference type="KEGG" id="dtx:ATSB10_23600"/>
<dbReference type="Gene3D" id="3.40.50.620">
    <property type="entry name" value="HUPs"/>
    <property type="match status" value="1"/>
</dbReference>
<dbReference type="InterPro" id="IPR001962">
    <property type="entry name" value="Asn_synthase"/>
</dbReference>
<dbReference type="AlphaFoldDB" id="A0A160N2H9"/>
<keyword evidence="3" id="KW-1185">Reference proteome</keyword>
<evidence type="ECO:0000313" key="2">
    <source>
        <dbReference type="EMBL" id="AND69814.1"/>
    </source>
</evidence>
<dbReference type="GO" id="GO:0004066">
    <property type="term" value="F:asparagine synthase (glutamine-hydrolyzing) activity"/>
    <property type="evidence" value="ECO:0007669"/>
    <property type="project" value="InterPro"/>
</dbReference>
<accession>A0A160N2H9</accession>
<dbReference type="STRING" id="445710.ATSB10_23600"/>
<dbReference type="Proteomes" id="UP000077255">
    <property type="component" value="Chromosome"/>
</dbReference>
<proteinExistence type="predicted"/>
<dbReference type="EMBL" id="CP014841">
    <property type="protein sequence ID" value="AND69814.1"/>
    <property type="molecule type" value="Genomic_DNA"/>
</dbReference>
<dbReference type="GO" id="GO:0006529">
    <property type="term" value="P:asparagine biosynthetic process"/>
    <property type="evidence" value="ECO:0007669"/>
    <property type="project" value="InterPro"/>
</dbReference>
<dbReference type="SUPFAM" id="SSF52402">
    <property type="entry name" value="Adenine nucleotide alpha hydrolases-like"/>
    <property type="match status" value="1"/>
</dbReference>
<gene>
    <name evidence="2" type="ORF">ATSB10_23600</name>
</gene>
<organism evidence="2 3">
    <name type="scientific">Dyella thiooxydans</name>
    <dbReference type="NCBI Taxonomy" id="445710"/>
    <lineage>
        <taxon>Bacteria</taxon>
        <taxon>Pseudomonadati</taxon>
        <taxon>Pseudomonadota</taxon>
        <taxon>Gammaproteobacteria</taxon>
        <taxon>Lysobacterales</taxon>
        <taxon>Rhodanobacteraceae</taxon>
        <taxon>Dyella</taxon>
    </lineage>
</organism>
<dbReference type="InterPro" id="IPR014729">
    <property type="entry name" value="Rossmann-like_a/b/a_fold"/>
</dbReference>